<proteinExistence type="predicted"/>
<dbReference type="AlphaFoldDB" id="A0A6C0M0F3"/>
<reference evidence="1" key="1">
    <citation type="journal article" date="2020" name="Nature">
        <title>Giant virus diversity and host interactions through global metagenomics.</title>
        <authorList>
            <person name="Schulz F."/>
            <person name="Roux S."/>
            <person name="Paez-Espino D."/>
            <person name="Jungbluth S."/>
            <person name="Walsh D.A."/>
            <person name="Denef V.J."/>
            <person name="McMahon K.D."/>
            <person name="Konstantinidis K.T."/>
            <person name="Eloe-Fadrosh E.A."/>
            <person name="Kyrpides N.C."/>
            <person name="Woyke T."/>
        </authorList>
    </citation>
    <scope>NUCLEOTIDE SEQUENCE</scope>
    <source>
        <strain evidence="1">GVMAG-S-1029409-49</strain>
    </source>
</reference>
<dbReference type="EMBL" id="MN740609">
    <property type="protein sequence ID" value="QHU35471.1"/>
    <property type="molecule type" value="Genomic_DNA"/>
</dbReference>
<accession>A0A6C0M0F3</accession>
<organism evidence="1">
    <name type="scientific">viral metagenome</name>
    <dbReference type="NCBI Taxonomy" id="1070528"/>
    <lineage>
        <taxon>unclassified sequences</taxon>
        <taxon>metagenomes</taxon>
        <taxon>organismal metagenomes</taxon>
    </lineage>
</organism>
<name>A0A6C0M0F3_9ZZZZ</name>
<evidence type="ECO:0000313" key="1">
    <source>
        <dbReference type="EMBL" id="QHU35471.1"/>
    </source>
</evidence>
<sequence>MEMIYVHIYVHIYINRSYTTSTHYMCCEYLNM</sequence>
<protein>
    <submittedName>
        <fullName evidence="1">Uncharacterized protein</fullName>
    </submittedName>
</protein>